<reference evidence="4" key="1">
    <citation type="journal article" date="2019" name="Int. J. Syst. Evol. Microbiol.">
        <title>The Global Catalogue of Microorganisms (GCM) 10K type strain sequencing project: providing services to taxonomists for standard genome sequencing and annotation.</title>
        <authorList>
            <consortium name="The Broad Institute Genomics Platform"/>
            <consortium name="The Broad Institute Genome Sequencing Center for Infectious Disease"/>
            <person name="Wu L."/>
            <person name="Ma J."/>
        </authorList>
    </citation>
    <scope>NUCLEOTIDE SEQUENCE [LARGE SCALE GENOMIC DNA]</scope>
    <source>
        <strain evidence="4">JCM 18055</strain>
    </source>
</reference>
<dbReference type="Gene3D" id="3.40.50.720">
    <property type="entry name" value="NAD(P)-binding Rossmann-like Domain"/>
    <property type="match status" value="1"/>
</dbReference>
<dbReference type="InterPro" id="IPR016040">
    <property type="entry name" value="NAD(P)-bd_dom"/>
</dbReference>
<keyword evidence="4" id="KW-1185">Reference proteome</keyword>
<feature type="domain" description="NAD(P)-binding" evidence="2">
    <location>
        <begin position="7"/>
        <end position="111"/>
    </location>
</feature>
<sequence>MRVLVIGATGYVGTRLVPRLLEEDHAVRCLVRSPERLARTGFADRVEVVRGSVPDPVATGAACRGADAVVHLVHSMDGPDFADRDRAAARAVATAAAAGGVRRIVYLGGLQPAGAADGGDTSAHLGSRHEVGEILLAGPVPTAVLQAGIVVGRGSASFEMIRHLAETVFGGPPVLPLPDQAWNRVQPIAVDDVLHWITACLGLAPEVDRAFDVGGPEALSYVELLRGYAREAGLARALTVPVPVAAPRLGARAVEALTPVDRALAGPLLESMAYDLVCRESDLSSLVGDPPGGPTPYREAVRRALAEDGSAGPAATDPAGSGPPALTGRHVEEVEAPAEVLWSVVAGLGGDEGWHTVPGAWELRQRLDGLVGGVGLRRGRPARLEPGAPLDWWRVEEVEPGSALALRAETRLPGVARLRMTVEPTGTGTSRYTQTVTFRPRGLAGRVYWYAQKPGHDLVFGVMARMIAFAAERRATQPTRPNGAAQPAGTR</sequence>
<dbReference type="InterPro" id="IPR021295">
    <property type="entry name" value="DUF2867"/>
</dbReference>
<evidence type="ECO:0000256" key="1">
    <source>
        <dbReference type="SAM" id="MobiDB-lite"/>
    </source>
</evidence>
<dbReference type="Proteomes" id="UP001500325">
    <property type="component" value="Unassembled WGS sequence"/>
</dbReference>
<dbReference type="InterPro" id="IPR036291">
    <property type="entry name" value="NAD(P)-bd_dom_sf"/>
</dbReference>
<dbReference type="CDD" id="cd07812">
    <property type="entry name" value="SRPBCC"/>
    <property type="match status" value="1"/>
</dbReference>
<dbReference type="Pfam" id="PF13460">
    <property type="entry name" value="NAD_binding_10"/>
    <property type="match status" value="1"/>
</dbReference>
<evidence type="ECO:0000313" key="4">
    <source>
        <dbReference type="Proteomes" id="UP001500325"/>
    </source>
</evidence>
<dbReference type="RefSeq" id="WP_345380175.1">
    <property type="nucleotide sequence ID" value="NZ_BAABIC010000006.1"/>
</dbReference>
<comment type="caution">
    <text evidence="3">The sequence shown here is derived from an EMBL/GenBank/DDBJ whole genome shotgun (WGS) entry which is preliminary data.</text>
</comment>
<dbReference type="Pfam" id="PF11066">
    <property type="entry name" value="DUF2867"/>
    <property type="match status" value="1"/>
</dbReference>
<name>A0ABP8WB64_9PSEU</name>
<gene>
    <name evidence="3" type="ORF">GCM10023215_21570</name>
</gene>
<evidence type="ECO:0000313" key="3">
    <source>
        <dbReference type="EMBL" id="GAA4685909.1"/>
    </source>
</evidence>
<dbReference type="PANTHER" id="PTHR48079">
    <property type="entry name" value="PROTEIN YEEZ"/>
    <property type="match status" value="1"/>
</dbReference>
<organism evidence="3 4">
    <name type="scientific">Pseudonocardia yuanmonensis</name>
    <dbReference type="NCBI Taxonomy" id="1095914"/>
    <lineage>
        <taxon>Bacteria</taxon>
        <taxon>Bacillati</taxon>
        <taxon>Actinomycetota</taxon>
        <taxon>Actinomycetes</taxon>
        <taxon>Pseudonocardiales</taxon>
        <taxon>Pseudonocardiaceae</taxon>
        <taxon>Pseudonocardia</taxon>
    </lineage>
</organism>
<dbReference type="PANTHER" id="PTHR48079:SF6">
    <property type="entry name" value="NAD(P)-BINDING DOMAIN-CONTAINING PROTEIN-RELATED"/>
    <property type="match status" value="1"/>
</dbReference>
<evidence type="ECO:0000259" key="2">
    <source>
        <dbReference type="Pfam" id="PF13460"/>
    </source>
</evidence>
<protein>
    <submittedName>
        <fullName evidence="3">SDR family oxidoreductase</fullName>
    </submittedName>
</protein>
<dbReference type="SUPFAM" id="SSF55961">
    <property type="entry name" value="Bet v1-like"/>
    <property type="match status" value="1"/>
</dbReference>
<dbReference type="SUPFAM" id="SSF51735">
    <property type="entry name" value="NAD(P)-binding Rossmann-fold domains"/>
    <property type="match status" value="1"/>
</dbReference>
<accession>A0ABP8WB64</accession>
<dbReference type="InterPro" id="IPR051783">
    <property type="entry name" value="NAD(P)-dependent_oxidoreduct"/>
</dbReference>
<feature type="region of interest" description="Disordered" evidence="1">
    <location>
        <begin position="306"/>
        <end position="327"/>
    </location>
</feature>
<dbReference type="EMBL" id="BAABIC010000006">
    <property type="protein sequence ID" value="GAA4685909.1"/>
    <property type="molecule type" value="Genomic_DNA"/>
</dbReference>
<dbReference type="InterPro" id="IPR023393">
    <property type="entry name" value="START-like_dom_sf"/>
</dbReference>
<proteinExistence type="predicted"/>
<dbReference type="Gene3D" id="3.30.530.20">
    <property type="match status" value="1"/>
</dbReference>